<dbReference type="GO" id="GO:0048646">
    <property type="term" value="P:anatomical structure formation involved in morphogenesis"/>
    <property type="evidence" value="ECO:0007669"/>
    <property type="project" value="UniProtKB-ARBA"/>
</dbReference>
<reference evidence="16 17" key="1">
    <citation type="submission" date="2016-04" db="EMBL/GenBank/DDBJ databases">
        <title>Polished mammalian reference genomes with single-molecule sequencing and chromosome conformation capture applied to the Capra hircus genome.</title>
        <authorList>
            <person name="Bickhart D.M."/>
            <person name="Koren S."/>
            <person name="Rosen B."/>
            <person name="Hastie A."/>
            <person name="Liachko I."/>
            <person name="Sullivan S.T."/>
            <person name="Burton J."/>
            <person name="Sayre B.L."/>
            <person name="Huson H.J."/>
            <person name="Lee J."/>
            <person name="Lam E."/>
            <person name="Kelley C.M."/>
            <person name="Hutchison J.L."/>
            <person name="Zhou Y."/>
            <person name="Sun J."/>
            <person name="Crisa A."/>
            <person name="Schwartz J.C."/>
            <person name="Hammond J.A."/>
            <person name="Schroeder S.G."/>
            <person name="Liu G.E."/>
            <person name="Dunham M."/>
            <person name="Shendure J."/>
            <person name="Sonstegard T.S."/>
            <person name="Phillippy A.M."/>
            <person name="Van Tassell C.P."/>
            <person name="Smith T.P."/>
        </authorList>
    </citation>
    <scope>NUCLEOTIDE SEQUENCE [LARGE SCALE GENOMIC DNA]</scope>
</reference>
<dbReference type="GO" id="GO:0009887">
    <property type="term" value="P:animal organ morphogenesis"/>
    <property type="evidence" value="ECO:0007669"/>
    <property type="project" value="UniProtKB-ARBA"/>
</dbReference>
<dbReference type="GO" id="GO:0043005">
    <property type="term" value="C:neuron projection"/>
    <property type="evidence" value="ECO:0007669"/>
    <property type="project" value="UniProtKB-ARBA"/>
</dbReference>
<dbReference type="AlphaFoldDB" id="A0A452E4F2"/>
<dbReference type="InterPro" id="IPR013320">
    <property type="entry name" value="ConA-like_dom_sf"/>
</dbReference>
<dbReference type="GO" id="GO:0001764">
    <property type="term" value="P:neuron migration"/>
    <property type="evidence" value="ECO:0007669"/>
    <property type="project" value="UniProtKB-ARBA"/>
</dbReference>
<protein>
    <recommendedName>
        <fullName evidence="9">Protocadherin Fat 3</fullName>
    </recommendedName>
    <alternativeName>
        <fullName evidence="10">FAT tumor suppressor homolog 3</fullName>
    </alternativeName>
</protein>
<dbReference type="GO" id="GO:0005112">
    <property type="term" value="F:Notch binding"/>
    <property type="evidence" value="ECO:0007669"/>
    <property type="project" value="TreeGrafter"/>
</dbReference>
<dbReference type="GeneTree" id="ENSGT00940000154981"/>
<keyword evidence="13" id="KW-0472">Membrane</keyword>
<reference evidence="16" key="2">
    <citation type="submission" date="2025-08" db="UniProtKB">
        <authorList>
            <consortium name="Ensembl"/>
        </authorList>
    </citation>
    <scope>IDENTIFICATION</scope>
</reference>
<dbReference type="OMA" id="XIVDGKL"/>
<dbReference type="GO" id="GO:0016358">
    <property type="term" value="P:dendrite development"/>
    <property type="evidence" value="ECO:0007669"/>
    <property type="project" value="UniProtKB-ARBA"/>
</dbReference>
<keyword evidence="2" id="KW-0488">Methylation</keyword>
<evidence type="ECO:0000256" key="11">
    <source>
        <dbReference type="PROSITE-ProRule" id="PRU00076"/>
    </source>
</evidence>
<dbReference type="GO" id="GO:0048667">
    <property type="term" value="P:cell morphogenesis involved in neuron differentiation"/>
    <property type="evidence" value="ECO:0007669"/>
    <property type="project" value="UniProtKB-ARBA"/>
</dbReference>
<organism evidence="16 17">
    <name type="scientific">Capra hircus</name>
    <name type="common">Goat</name>
    <dbReference type="NCBI Taxonomy" id="9925"/>
    <lineage>
        <taxon>Eukaryota</taxon>
        <taxon>Metazoa</taxon>
        <taxon>Chordata</taxon>
        <taxon>Craniata</taxon>
        <taxon>Vertebrata</taxon>
        <taxon>Euteleostomi</taxon>
        <taxon>Mammalia</taxon>
        <taxon>Eutheria</taxon>
        <taxon>Laurasiatheria</taxon>
        <taxon>Artiodactyla</taxon>
        <taxon>Ruminantia</taxon>
        <taxon>Pecora</taxon>
        <taxon>Bovidae</taxon>
        <taxon>Caprinae</taxon>
        <taxon>Capra</taxon>
    </lineage>
</organism>
<dbReference type="InterPro" id="IPR000742">
    <property type="entry name" value="EGF"/>
</dbReference>
<dbReference type="FunFam" id="2.60.120.200:FF:000035">
    <property type="entry name" value="FAT atypical cadherin 3"/>
    <property type="match status" value="1"/>
</dbReference>
<proteinExistence type="predicted"/>
<evidence type="ECO:0000256" key="8">
    <source>
        <dbReference type="ARBA" id="ARBA00056413"/>
    </source>
</evidence>
<dbReference type="SMART" id="SM00181">
    <property type="entry name" value="EGF"/>
    <property type="match status" value="4"/>
</dbReference>
<dbReference type="SUPFAM" id="SSF57196">
    <property type="entry name" value="EGF/Laminin"/>
    <property type="match status" value="3"/>
</dbReference>
<feature type="disulfide bond" evidence="11">
    <location>
        <begin position="383"/>
        <end position="392"/>
    </location>
</feature>
<feature type="domain" description="Laminin G" evidence="14">
    <location>
        <begin position="170"/>
        <end position="353"/>
    </location>
</feature>
<evidence type="ECO:0000256" key="1">
    <source>
        <dbReference type="ARBA" id="ARBA00022473"/>
    </source>
</evidence>
<dbReference type="PROSITE" id="PS01187">
    <property type="entry name" value="EGF_CA"/>
    <property type="match status" value="1"/>
</dbReference>
<evidence type="ECO:0000256" key="4">
    <source>
        <dbReference type="ARBA" id="ARBA00022729"/>
    </source>
</evidence>
<keyword evidence="7" id="KW-0325">Glycoprotein</keyword>
<dbReference type="Bgee" id="ENSCHIG00000010579">
    <property type="expression patterns" value="Expressed in frontal cortex and 5 other cell types or tissues"/>
</dbReference>
<feature type="disulfide bond" evidence="11">
    <location>
        <begin position="459"/>
        <end position="468"/>
    </location>
</feature>
<dbReference type="FunFam" id="2.10.25.10:FF:000172">
    <property type="entry name" value="FAT atypical cadherin 3"/>
    <property type="match status" value="1"/>
</dbReference>
<evidence type="ECO:0000256" key="12">
    <source>
        <dbReference type="SAM" id="MobiDB-lite"/>
    </source>
</evidence>
<dbReference type="CDD" id="cd00110">
    <property type="entry name" value="LamG"/>
    <property type="match status" value="1"/>
</dbReference>
<dbReference type="CDD" id="cd00054">
    <property type="entry name" value="EGF_CA"/>
    <property type="match status" value="3"/>
</dbReference>
<feature type="transmembrane region" description="Helical" evidence="13">
    <location>
        <begin position="490"/>
        <end position="510"/>
    </location>
</feature>
<keyword evidence="1" id="KW-0217">Developmental protein</keyword>
<feature type="region of interest" description="Disordered" evidence="12">
    <location>
        <begin position="661"/>
        <end position="684"/>
    </location>
</feature>
<dbReference type="SMART" id="SM00179">
    <property type="entry name" value="EGF_CA"/>
    <property type="match status" value="3"/>
</dbReference>
<dbReference type="Gene3D" id="2.10.25.10">
    <property type="entry name" value="Laminin"/>
    <property type="match status" value="3"/>
</dbReference>
<dbReference type="Pfam" id="PF00008">
    <property type="entry name" value="EGF"/>
    <property type="match status" value="2"/>
</dbReference>
<dbReference type="FunFam" id="2.10.25.10:FF:000192">
    <property type="entry name" value="FAT atypical cadherin 3"/>
    <property type="match status" value="1"/>
</dbReference>
<dbReference type="SMART" id="SM00282">
    <property type="entry name" value="LamG"/>
    <property type="match status" value="1"/>
</dbReference>
<keyword evidence="5" id="KW-0677">Repeat</keyword>
<evidence type="ECO:0000256" key="2">
    <source>
        <dbReference type="ARBA" id="ARBA00022481"/>
    </source>
</evidence>
<dbReference type="InterPro" id="IPR001791">
    <property type="entry name" value="Laminin_G"/>
</dbReference>
<keyword evidence="3 11" id="KW-0245">EGF-like domain</keyword>
<sequence length="891" mass="96105">MHGFRRTLRNAVLTQKQDSLHIISIQPVAGTSELDMLFAVETHSSEFYKPAYLIQKLSNARRHLENAMRISAILEKNCSGLDCQEQHCEQGLSLDSHALMTYSTARISFVCPRFYRNVRCTCDGGLCPGANDPCVEKPCPGDMQCVGYEASRRPFLCQCPPGKLGECSGHTSLSFAGNSYIKYRLSENSKEEDFKLALRLRTLQSNGIIMYTRANPCIILKIVDGRLWFQLDCGSGPGILGISGRAVNDGSWHSVFLELNRNFTSLALDDSYVERRRAPLYFQKLGTESAIYFGALVQADSIRSLTDARATQVLSGFQGCLDSVVLNDNELPLQNKRSSFAEVVGLTELKLGCVLYPDACERGPCQHGGSCAGLASGGYQCTCLSQFTGRNCESEITACFPNPCRNGGSCDPIGNTFICNCKAGLTGVTCEEDVNECEREECENGGACVNVFGSFVCNCTPGYVGQYCGLRPVVVPNIQAGHAYVGREELIGIAAVLLVIVALIVLFVVFRKKVFRKSYSRNNITLVQDPATAALLRKSNGVPFRSLRAGDGRHAYQEAGPPQVPVRPMAYTPCFQGDSRSNLDKIGDGLGGEPQEMTTFHPESPRILTARRGVVVCSVAPNLPAVSPCRSDCDSIRKNGWGAGTEDKGVDDPGEVTCFAGSNKGSNSEVQSLSSFQSDSGDDNAYHWDTSDWMPGARLSDIEEVPTYENQEGAAPPGSARGLESDYYLGGYDVDSEYPPPHDDDFLGQDPLPPPLPEDFADQYDSLPPARPGSLAGTLSPGCRRRPQFHPSQYLPPHAFPHETEVGAPPAAGEFSTFAGSVNPGAEAAAGPADGVALSLHNSRGPSSSDVSASCGFDDSEAAVSDYESVGELSLASLHIPFLETQQQTQV</sequence>
<dbReference type="Ensembl" id="ENSCHIT00000014620.1">
    <property type="protein sequence ID" value="ENSCHIP00000006886.1"/>
    <property type="gene ID" value="ENSCHIG00000010579.1"/>
</dbReference>
<dbReference type="InterPro" id="IPR018097">
    <property type="entry name" value="EGF_Ca-bd_CS"/>
</dbReference>
<dbReference type="PROSITE" id="PS50026">
    <property type="entry name" value="EGF_3"/>
    <property type="match status" value="4"/>
</dbReference>
<dbReference type="Pfam" id="PF02210">
    <property type="entry name" value="Laminin_G_2"/>
    <property type="match status" value="1"/>
</dbReference>
<dbReference type="PROSITE" id="PS00010">
    <property type="entry name" value="ASX_HYDROXYL"/>
    <property type="match status" value="1"/>
</dbReference>
<feature type="domain" description="EGF-like" evidence="15">
    <location>
        <begin position="395"/>
        <end position="431"/>
    </location>
</feature>
<evidence type="ECO:0000256" key="13">
    <source>
        <dbReference type="SAM" id="Phobius"/>
    </source>
</evidence>
<dbReference type="PROSITE" id="PS00022">
    <property type="entry name" value="EGF_1"/>
    <property type="match status" value="3"/>
</dbReference>
<evidence type="ECO:0000259" key="14">
    <source>
        <dbReference type="PROSITE" id="PS50025"/>
    </source>
</evidence>
<dbReference type="PANTHER" id="PTHR12916">
    <property type="entry name" value="CYTOCHROME C OXIDASE POLYPEPTIDE VIC-2"/>
    <property type="match status" value="1"/>
</dbReference>
<feature type="domain" description="EGF-like" evidence="15">
    <location>
        <begin position="433"/>
        <end position="469"/>
    </location>
</feature>
<evidence type="ECO:0000313" key="16">
    <source>
        <dbReference type="Ensembl" id="ENSCHIP00000006886.1"/>
    </source>
</evidence>
<comment type="caution">
    <text evidence="11">Lacks conserved residue(s) required for the propagation of feature annotation.</text>
</comment>
<evidence type="ECO:0000256" key="6">
    <source>
        <dbReference type="ARBA" id="ARBA00023157"/>
    </source>
</evidence>
<keyword evidence="6 11" id="KW-1015">Disulfide bond</keyword>
<dbReference type="PANTHER" id="PTHR12916:SF4">
    <property type="entry name" value="UNINFLATABLE, ISOFORM C"/>
    <property type="match status" value="1"/>
</dbReference>
<evidence type="ECO:0000256" key="7">
    <source>
        <dbReference type="ARBA" id="ARBA00023180"/>
    </source>
</evidence>
<dbReference type="InterPro" id="IPR000152">
    <property type="entry name" value="EGF-type_Asp/Asn_hydroxyl_site"/>
</dbReference>
<evidence type="ECO:0000313" key="17">
    <source>
        <dbReference type="Proteomes" id="UP000291000"/>
    </source>
</evidence>
<accession>A0A452E4F2</accession>
<dbReference type="PROSITE" id="PS01186">
    <property type="entry name" value="EGF_2"/>
    <property type="match status" value="1"/>
</dbReference>
<keyword evidence="13" id="KW-0812">Transmembrane</keyword>
<evidence type="ECO:0000256" key="9">
    <source>
        <dbReference type="ARBA" id="ARBA00070344"/>
    </source>
</evidence>
<evidence type="ECO:0000256" key="10">
    <source>
        <dbReference type="ARBA" id="ARBA00081403"/>
    </source>
</evidence>
<dbReference type="GO" id="GO:0005509">
    <property type="term" value="F:calcium ion binding"/>
    <property type="evidence" value="ECO:0007669"/>
    <property type="project" value="InterPro"/>
</dbReference>
<reference evidence="16" key="3">
    <citation type="submission" date="2025-09" db="UniProtKB">
        <authorList>
            <consortium name="Ensembl"/>
        </authorList>
    </citation>
    <scope>IDENTIFICATION</scope>
</reference>
<dbReference type="EMBL" id="LWLT01000026">
    <property type="status" value="NOT_ANNOTATED_CDS"/>
    <property type="molecule type" value="Genomic_DNA"/>
</dbReference>
<keyword evidence="13" id="KW-1133">Transmembrane helix</keyword>
<comment type="function">
    <text evidence="8">May play a role in the interactions between neurites derived from specific subsets of neurons during development.</text>
</comment>
<dbReference type="SUPFAM" id="SSF49899">
    <property type="entry name" value="Concanavalin A-like lectins/glucanases"/>
    <property type="match status" value="1"/>
</dbReference>
<dbReference type="Gene3D" id="2.60.120.200">
    <property type="match status" value="1"/>
</dbReference>
<dbReference type="STRING" id="9925.ENSCHIP00000006886"/>
<dbReference type="GO" id="GO:0007219">
    <property type="term" value="P:Notch signaling pathway"/>
    <property type="evidence" value="ECO:0007669"/>
    <property type="project" value="TreeGrafter"/>
</dbReference>
<dbReference type="InterPro" id="IPR001881">
    <property type="entry name" value="EGF-like_Ca-bd_dom"/>
</dbReference>
<feature type="domain" description="EGF-like" evidence="15">
    <location>
        <begin position="130"/>
        <end position="168"/>
    </location>
</feature>
<keyword evidence="4" id="KW-0732">Signal</keyword>
<name>A0A452E4F2_CAPHI</name>
<keyword evidence="17" id="KW-1185">Reference proteome</keyword>
<evidence type="ECO:0000259" key="15">
    <source>
        <dbReference type="PROSITE" id="PS50026"/>
    </source>
</evidence>
<feature type="region of interest" description="Disordered" evidence="12">
    <location>
        <begin position="708"/>
        <end position="760"/>
    </location>
</feature>
<feature type="disulfide bond" evidence="11">
    <location>
        <begin position="421"/>
        <end position="430"/>
    </location>
</feature>
<evidence type="ECO:0000256" key="3">
    <source>
        <dbReference type="ARBA" id="ARBA00022536"/>
    </source>
</evidence>
<dbReference type="PROSITE" id="PS50025">
    <property type="entry name" value="LAM_G_DOMAIN"/>
    <property type="match status" value="1"/>
</dbReference>
<dbReference type="FunFam" id="2.10.25.10:FF:000165">
    <property type="entry name" value="FAT atypical cadherin 3"/>
    <property type="match status" value="1"/>
</dbReference>
<feature type="domain" description="EGF-like" evidence="15">
    <location>
        <begin position="356"/>
        <end position="393"/>
    </location>
</feature>
<evidence type="ECO:0000256" key="5">
    <source>
        <dbReference type="ARBA" id="ARBA00022737"/>
    </source>
</evidence>
<dbReference type="Proteomes" id="UP000291000">
    <property type="component" value="Chromosome 29"/>
</dbReference>
<feature type="compositionally biased region" description="Polar residues" evidence="12">
    <location>
        <begin position="663"/>
        <end position="679"/>
    </location>
</feature>